<evidence type="ECO:0000256" key="2">
    <source>
        <dbReference type="ARBA" id="ARBA00022723"/>
    </source>
</evidence>
<dbReference type="PANTHER" id="PTHR40626:SF1">
    <property type="entry name" value="TRANSCRIPTION FACTOR WITH C2H2 AND ZN(2)-CYS(6) DNA BINDING DOMAIN (EUROFUNG)"/>
    <property type="match status" value="1"/>
</dbReference>
<dbReference type="Pfam" id="PF00172">
    <property type="entry name" value="Zn_clus"/>
    <property type="match status" value="1"/>
</dbReference>
<sequence>MILFAMLPFSLHAATFPHRDADVFLDAATGKFRCIYCDKEFGRGDVCRKHMLNCIKKSTEAVVPELRRGRKPKACEACFTSKVSCDKGQPCSRCLLRHLPCRPRDVAEELSPSASPSAPDTLKADTSSQPGGGGGEGGGDIGSVSSSRADARVDESMGWIKNLINPRAASMLEHMANDTSVVTERIPDMSFLSGGAGDDLSAPPQAQATSSDMPSDLMELYPWNYATMLDDAMFNFGDAEDFNMLSLDEFPSVPGLSPSFSSSSSASSSEGMEDTSLLLVNALHDLHNELCTGDPTYSEPFDVQAVSTALSATNLRRFAATFFRLSHVHFPIVHIPSFRSTSSRSLLLSLVIQGAFRSPPLDDVLTTRGLLRLAEEYVFRELQDSLALGTTRLPTTPTLEALQAALVIVYLLAINNSVSSRRQSRVRRIPELAWAVRHLDLMNVRHMPDEDWQLFIYRETCIRVATWTAVADWHQCGMFRCMPIMATIELNCNHPCSTAVWDAADDAEFALAMAQERRFRNTHRSPSSASCSTSSSSTPGSVQSNIRQFIDVLMADVWNRVEQCPRDSYNIHDLATAIVALSNVAITADIMSIMPFTAPALLRSLARWQDLWKDLTSELEREKRINPLVNNRYNSTVQQQPVSE</sequence>
<dbReference type="AlphaFoldDB" id="A0A545V849"/>
<reference evidence="9 10" key="1">
    <citation type="journal article" date="2019" name="Appl. Microbiol. Biotechnol.">
        <title>Genome sequence of Isaria javanica and comparative genome analysis insights into family S53 peptidase evolution in fungal entomopathogens.</title>
        <authorList>
            <person name="Lin R."/>
            <person name="Zhang X."/>
            <person name="Xin B."/>
            <person name="Zou M."/>
            <person name="Gao Y."/>
            <person name="Qin F."/>
            <person name="Hu Q."/>
            <person name="Xie B."/>
            <person name="Cheng X."/>
        </authorList>
    </citation>
    <scope>NUCLEOTIDE SEQUENCE [LARGE SCALE GENOMIC DNA]</scope>
    <source>
        <strain evidence="9 10">IJ1G</strain>
    </source>
</reference>
<keyword evidence="4" id="KW-0863">Zinc-finger</keyword>
<keyword evidence="10" id="KW-1185">Reference proteome</keyword>
<keyword evidence="2" id="KW-0479">Metal-binding</keyword>
<accession>A0A545V849</accession>
<feature type="compositionally biased region" description="Polar residues" evidence="7">
    <location>
        <begin position="204"/>
        <end position="213"/>
    </location>
</feature>
<evidence type="ECO:0000256" key="6">
    <source>
        <dbReference type="ARBA" id="ARBA00023242"/>
    </source>
</evidence>
<dbReference type="PANTHER" id="PTHR40626">
    <property type="entry name" value="MIP31509P"/>
    <property type="match status" value="1"/>
</dbReference>
<feature type="region of interest" description="Disordered" evidence="7">
    <location>
        <begin position="521"/>
        <end position="542"/>
    </location>
</feature>
<evidence type="ECO:0000256" key="5">
    <source>
        <dbReference type="ARBA" id="ARBA00022833"/>
    </source>
</evidence>
<dbReference type="SMART" id="SM00066">
    <property type="entry name" value="GAL4"/>
    <property type="match status" value="1"/>
</dbReference>
<evidence type="ECO:0000313" key="9">
    <source>
        <dbReference type="EMBL" id="TQV97897.1"/>
    </source>
</evidence>
<dbReference type="GO" id="GO:0000981">
    <property type="term" value="F:DNA-binding transcription factor activity, RNA polymerase II-specific"/>
    <property type="evidence" value="ECO:0007669"/>
    <property type="project" value="InterPro"/>
</dbReference>
<feature type="domain" description="Zn(2)-C6 fungal-type" evidence="8">
    <location>
        <begin position="74"/>
        <end position="101"/>
    </location>
</feature>
<dbReference type="InterPro" id="IPR051059">
    <property type="entry name" value="VerF-like"/>
</dbReference>
<dbReference type="CDD" id="cd00067">
    <property type="entry name" value="GAL4"/>
    <property type="match status" value="1"/>
</dbReference>
<dbReference type="EMBL" id="SPUK01000004">
    <property type="protein sequence ID" value="TQV97897.1"/>
    <property type="molecule type" value="Genomic_DNA"/>
</dbReference>
<dbReference type="GO" id="GO:0005634">
    <property type="term" value="C:nucleus"/>
    <property type="evidence" value="ECO:0007669"/>
    <property type="project" value="UniProtKB-SubCell"/>
</dbReference>
<dbReference type="Proteomes" id="UP000315783">
    <property type="component" value="Unassembled WGS sequence"/>
</dbReference>
<dbReference type="STRING" id="43265.A0A545V849"/>
<organism evidence="9 10">
    <name type="scientific">Cordyceps javanica</name>
    <dbReference type="NCBI Taxonomy" id="43265"/>
    <lineage>
        <taxon>Eukaryota</taxon>
        <taxon>Fungi</taxon>
        <taxon>Dikarya</taxon>
        <taxon>Ascomycota</taxon>
        <taxon>Pezizomycotina</taxon>
        <taxon>Sordariomycetes</taxon>
        <taxon>Hypocreomycetidae</taxon>
        <taxon>Hypocreales</taxon>
        <taxon>Cordycipitaceae</taxon>
        <taxon>Cordyceps</taxon>
    </lineage>
</organism>
<evidence type="ECO:0000259" key="8">
    <source>
        <dbReference type="PROSITE" id="PS50048"/>
    </source>
</evidence>
<evidence type="ECO:0000256" key="3">
    <source>
        <dbReference type="ARBA" id="ARBA00022737"/>
    </source>
</evidence>
<evidence type="ECO:0000256" key="7">
    <source>
        <dbReference type="SAM" id="MobiDB-lite"/>
    </source>
</evidence>
<comment type="caution">
    <text evidence="9">The sequence shown here is derived from an EMBL/GenBank/DDBJ whole genome shotgun (WGS) entry which is preliminary data.</text>
</comment>
<keyword evidence="3" id="KW-0677">Repeat</keyword>
<keyword evidence="6" id="KW-0539">Nucleus</keyword>
<evidence type="ECO:0000256" key="4">
    <source>
        <dbReference type="ARBA" id="ARBA00022771"/>
    </source>
</evidence>
<name>A0A545V849_9HYPO</name>
<protein>
    <submittedName>
        <fullName evidence="9">Fungal transcriptional regulatory protein</fullName>
    </submittedName>
</protein>
<dbReference type="GO" id="GO:0000785">
    <property type="term" value="C:chromatin"/>
    <property type="evidence" value="ECO:0007669"/>
    <property type="project" value="TreeGrafter"/>
</dbReference>
<proteinExistence type="predicted"/>
<dbReference type="InterPro" id="IPR001138">
    <property type="entry name" value="Zn2Cys6_DnaBD"/>
</dbReference>
<evidence type="ECO:0000256" key="1">
    <source>
        <dbReference type="ARBA" id="ARBA00004123"/>
    </source>
</evidence>
<feature type="region of interest" description="Disordered" evidence="7">
    <location>
        <begin position="107"/>
        <end position="148"/>
    </location>
</feature>
<dbReference type="GO" id="GO:0000978">
    <property type="term" value="F:RNA polymerase II cis-regulatory region sequence-specific DNA binding"/>
    <property type="evidence" value="ECO:0007669"/>
    <property type="project" value="InterPro"/>
</dbReference>
<dbReference type="SUPFAM" id="SSF57701">
    <property type="entry name" value="Zn2/Cys6 DNA-binding domain"/>
    <property type="match status" value="1"/>
</dbReference>
<feature type="region of interest" description="Disordered" evidence="7">
    <location>
        <begin position="192"/>
        <end position="213"/>
    </location>
</feature>
<keyword evidence="5" id="KW-0862">Zinc</keyword>
<evidence type="ECO:0000313" key="10">
    <source>
        <dbReference type="Proteomes" id="UP000315783"/>
    </source>
</evidence>
<feature type="compositionally biased region" description="Low complexity" evidence="7">
    <location>
        <begin position="525"/>
        <end position="542"/>
    </location>
</feature>
<dbReference type="PROSITE" id="PS50048">
    <property type="entry name" value="ZN2_CY6_FUNGAL_2"/>
    <property type="match status" value="1"/>
</dbReference>
<comment type="subcellular location">
    <subcellularLocation>
        <location evidence="1">Nucleus</location>
    </subcellularLocation>
</comment>
<gene>
    <name evidence="9" type="ORF">IF1G_03640</name>
</gene>
<feature type="compositionally biased region" description="Gly residues" evidence="7">
    <location>
        <begin position="130"/>
        <end position="141"/>
    </location>
</feature>
<dbReference type="Gene3D" id="4.10.240.10">
    <property type="entry name" value="Zn(2)-C6 fungal-type DNA-binding domain"/>
    <property type="match status" value="1"/>
</dbReference>
<dbReference type="InterPro" id="IPR036864">
    <property type="entry name" value="Zn2-C6_fun-type_DNA-bd_sf"/>
</dbReference>
<dbReference type="GO" id="GO:0008270">
    <property type="term" value="F:zinc ion binding"/>
    <property type="evidence" value="ECO:0007669"/>
    <property type="project" value="UniProtKB-KW"/>
</dbReference>